<dbReference type="AlphaFoldDB" id="A0A1D1V9X4"/>
<sequence length="100" mass="10250">MSCGWQAFTHCCSGSRSCGSSRHMQVPWTPTAGSSSQGGPAPSGEPSGGGKSETPSRFSGCSVHGFSSRGSAAFRGTEEEIEMAPLNRDHQRTPSATGSA</sequence>
<dbReference type="Proteomes" id="UP000186922">
    <property type="component" value="Unassembled WGS sequence"/>
</dbReference>
<name>A0A1D1V9X4_RAMVA</name>
<feature type="compositionally biased region" description="Low complexity" evidence="1">
    <location>
        <begin position="13"/>
        <end position="22"/>
    </location>
</feature>
<protein>
    <submittedName>
        <fullName evidence="2">Uncharacterized protein</fullName>
    </submittedName>
</protein>
<organism evidence="2 3">
    <name type="scientific">Ramazzottius varieornatus</name>
    <name type="common">Water bear</name>
    <name type="synonym">Tardigrade</name>
    <dbReference type="NCBI Taxonomy" id="947166"/>
    <lineage>
        <taxon>Eukaryota</taxon>
        <taxon>Metazoa</taxon>
        <taxon>Ecdysozoa</taxon>
        <taxon>Tardigrada</taxon>
        <taxon>Eutardigrada</taxon>
        <taxon>Parachela</taxon>
        <taxon>Hypsibioidea</taxon>
        <taxon>Ramazzottiidae</taxon>
        <taxon>Ramazzottius</taxon>
    </lineage>
</organism>
<reference evidence="2 3" key="1">
    <citation type="journal article" date="2016" name="Nat. Commun.">
        <title>Extremotolerant tardigrade genome and improved radiotolerance of human cultured cells by tardigrade-unique protein.</title>
        <authorList>
            <person name="Hashimoto T."/>
            <person name="Horikawa D.D."/>
            <person name="Saito Y."/>
            <person name="Kuwahara H."/>
            <person name="Kozuka-Hata H."/>
            <person name="Shin-I T."/>
            <person name="Minakuchi Y."/>
            <person name="Ohishi K."/>
            <person name="Motoyama A."/>
            <person name="Aizu T."/>
            <person name="Enomoto A."/>
            <person name="Kondo K."/>
            <person name="Tanaka S."/>
            <person name="Hara Y."/>
            <person name="Koshikawa S."/>
            <person name="Sagara H."/>
            <person name="Miura T."/>
            <person name="Yokobori S."/>
            <person name="Miyagawa K."/>
            <person name="Suzuki Y."/>
            <person name="Kubo T."/>
            <person name="Oyama M."/>
            <person name="Kohara Y."/>
            <person name="Fujiyama A."/>
            <person name="Arakawa K."/>
            <person name="Katayama T."/>
            <person name="Toyoda A."/>
            <person name="Kunieda T."/>
        </authorList>
    </citation>
    <scope>NUCLEOTIDE SEQUENCE [LARGE SCALE GENOMIC DNA]</scope>
    <source>
        <strain evidence="2 3">YOKOZUNA-1</strain>
    </source>
</reference>
<feature type="region of interest" description="Disordered" evidence="1">
    <location>
        <begin position="13"/>
        <end position="100"/>
    </location>
</feature>
<accession>A0A1D1V9X4</accession>
<evidence type="ECO:0000313" key="3">
    <source>
        <dbReference type="Proteomes" id="UP000186922"/>
    </source>
</evidence>
<comment type="caution">
    <text evidence="2">The sequence shown here is derived from an EMBL/GenBank/DDBJ whole genome shotgun (WGS) entry which is preliminary data.</text>
</comment>
<evidence type="ECO:0000256" key="1">
    <source>
        <dbReference type="SAM" id="MobiDB-lite"/>
    </source>
</evidence>
<gene>
    <name evidence="2" type="primary">RvY_08237</name>
    <name evidence="2" type="synonym">RvY_08237.2</name>
    <name evidence="2" type="ORF">RvY_08237-2</name>
</gene>
<keyword evidence="3" id="KW-1185">Reference proteome</keyword>
<dbReference type="EMBL" id="BDGG01000003">
    <property type="protein sequence ID" value="GAU96862.1"/>
    <property type="molecule type" value="Genomic_DNA"/>
</dbReference>
<evidence type="ECO:0000313" key="2">
    <source>
        <dbReference type="EMBL" id="GAU96862.1"/>
    </source>
</evidence>
<proteinExistence type="predicted"/>
<feature type="compositionally biased region" description="Low complexity" evidence="1">
    <location>
        <begin position="30"/>
        <end position="45"/>
    </location>
</feature>